<dbReference type="Gene3D" id="3.40.30.20">
    <property type="match status" value="1"/>
</dbReference>
<evidence type="ECO:0000313" key="8">
    <source>
        <dbReference type="EMBL" id="KAF9584050.1"/>
    </source>
</evidence>
<dbReference type="Pfam" id="PF01494">
    <property type="entry name" value="FAD_binding_3"/>
    <property type="match status" value="1"/>
</dbReference>
<dbReference type="InterPro" id="IPR036249">
    <property type="entry name" value="Thioredoxin-like_sf"/>
</dbReference>
<evidence type="ECO:0000313" key="9">
    <source>
        <dbReference type="Proteomes" id="UP000780801"/>
    </source>
</evidence>
<dbReference type="SUPFAM" id="SSF54373">
    <property type="entry name" value="FAD-linked reductases, C-terminal domain"/>
    <property type="match status" value="1"/>
</dbReference>
<dbReference type="Gene3D" id="3.50.50.60">
    <property type="entry name" value="FAD/NAD(P)-binding domain"/>
    <property type="match status" value="1"/>
</dbReference>
<evidence type="ECO:0000256" key="4">
    <source>
        <dbReference type="ARBA" id="ARBA00022827"/>
    </source>
</evidence>
<evidence type="ECO:0000256" key="3">
    <source>
        <dbReference type="ARBA" id="ARBA00022630"/>
    </source>
</evidence>
<dbReference type="EMBL" id="JAABOA010000515">
    <property type="protein sequence ID" value="KAF9584050.1"/>
    <property type="molecule type" value="Genomic_DNA"/>
</dbReference>
<dbReference type="InterPro" id="IPR002938">
    <property type="entry name" value="FAD-bd"/>
</dbReference>
<dbReference type="Proteomes" id="UP000780801">
    <property type="component" value="Unassembled WGS sequence"/>
</dbReference>
<accession>A0A9P6KGS3</accession>
<dbReference type="Gene3D" id="3.30.70.2450">
    <property type="match status" value="1"/>
</dbReference>
<evidence type="ECO:0000259" key="6">
    <source>
        <dbReference type="Pfam" id="PF01494"/>
    </source>
</evidence>
<proteinExistence type="inferred from homology"/>
<protein>
    <recommendedName>
        <fullName evidence="10">FAD-binding domain-containing protein</fullName>
    </recommendedName>
</protein>
<gene>
    <name evidence="8" type="ORF">BGW38_007742</name>
</gene>
<keyword evidence="5" id="KW-0560">Oxidoreductase</keyword>
<evidence type="ECO:0000259" key="7">
    <source>
        <dbReference type="Pfam" id="PF07976"/>
    </source>
</evidence>
<dbReference type="GO" id="GO:0071949">
    <property type="term" value="F:FAD binding"/>
    <property type="evidence" value="ECO:0007669"/>
    <property type="project" value="InterPro"/>
</dbReference>
<evidence type="ECO:0000256" key="2">
    <source>
        <dbReference type="ARBA" id="ARBA00007801"/>
    </source>
</evidence>
<dbReference type="PANTHER" id="PTHR43004:SF19">
    <property type="entry name" value="BINDING MONOOXYGENASE, PUTATIVE (JCVI)-RELATED"/>
    <property type="match status" value="1"/>
</dbReference>
<dbReference type="InterPro" id="IPR012941">
    <property type="entry name" value="Phe_hydrox_C_dim_dom"/>
</dbReference>
<dbReference type="Pfam" id="PF07976">
    <property type="entry name" value="Phe_hydrox_dim"/>
    <property type="match status" value="1"/>
</dbReference>
<keyword evidence="3" id="KW-0285">Flavoprotein</keyword>
<dbReference type="OrthoDB" id="1716816at2759"/>
<dbReference type="InterPro" id="IPR050641">
    <property type="entry name" value="RIFMO-like"/>
</dbReference>
<comment type="caution">
    <text evidence="8">The sequence shown here is derived from an EMBL/GenBank/DDBJ whole genome shotgun (WGS) entry which is preliminary data.</text>
</comment>
<comment type="similarity">
    <text evidence="2">Belongs to the PheA/TfdB FAD monooxygenase family.</text>
</comment>
<sequence>MVSATSSTKTTTLATQVDVPVLISGAGPVGLYEAYLLTKLNIPVRIIERDLTLSPLSKAIAIQPRSLEAHGKLASYTILGFGTTDVLVEELAKMGVHIDHGWEMLDTKVVESTEGSTSGEKTGTYVETTIRRSLKRNEETEFKKHLIGHLAEIEDDDDAQYETQVIRSQYLIGSDGARSTTRHKLNIPFNGRTLPHKTYMADCSFESELDLNNVISFIWGATGRSMLAFPLTNGMLRIAIDDGFFKEGEELHEVVKGLTHEKFEAAINETIYPSKFKIKECGWLTSFRINERRAEQFGYKRRIFLAGDAAHVHSPSGGQGLNMGIQDAHNLAWKIGLVIHGLAPSSLLDTYEERIPIADHVIKLSSELWHNNRRMDFAARFKRRILFIVIPIALSVMRLVGKFMEVPLLKLRYPINNLNREHETQSRPSENYQVGIRASDGVVANVMFAKGQSLPEAPFQGVCPERLHHLLAGVGSFHVLVFASDMLTKQYAPGSRSWGTPLTTAKAIATNIDIFLTRWRTKWSYKQKGLKIDQDGEMFRIHVISGTPITIKDASDPKDRVATLAQLPVGGGKIFVDESKGIHKRYGYYATGGAGGIVIVRPDSYIGYRVNGAGDEAWRDIDDYFMSILTC</sequence>
<dbReference type="PRINTS" id="PR00420">
    <property type="entry name" value="RNGMNOXGNASE"/>
</dbReference>
<comment type="cofactor">
    <cofactor evidence="1">
        <name>FAD</name>
        <dbReference type="ChEBI" id="CHEBI:57692"/>
    </cofactor>
</comment>
<feature type="domain" description="Phenol hydroxylase-like C-terminal dimerisation" evidence="7">
    <location>
        <begin position="451"/>
        <end position="629"/>
    </location>
</feature>
<dbReference type="PANTHER" id="PTHR43004">
    <property type="entry name" value="TRK SYSTEM POTASSIUM UPTAKE PROTEIN"/>
    <property type="match status" value="1"/>
</dbReference>
<dbReference type="SUPFAM" id="SSF51905">
    <property type="entry name" value="FAD/NAD(P)-binding domain"/>
    <property type="match status" value="1"/>
</dbReference>
<dbReference type="AlphaFoldDB" id="A0A9P6KGS3"/>
<keyword evidence="4" id="KW-0274">FAD</keyword>
<evidence type="ECO:0000256" key="1">
    <source>
        <dbReference type="ARBA" id="ARBA00001974"/>
    </source>
</evidence>
<dbReference type="InterPro" id="IPR038220">
    <property type="entry name" value="PHOX_C_sf"/>
</dbReference>
<feature type="domain" description="FAD-binding" evidence="6">
    <location>
        <begin position="18"/>
        <end position="363"/>
    </location>
</feature>
<keyword evidence="9" id="KW-1185">Reference proteome</keyword>
<dbReference type="SUPFAM" id="SSF52833">
    <property type="entry name" value="Thioredoxin-like"/>
    <property type="match status" value="1"/>
</dbReference>
<evidence type="ECO:0000256" key="5">
    <source>
        <dbReference type="ARBA" id="ARBA00023002"/>
    </source>
</evidence>
<organism evidence="8 9">
    <name type="scientific">Lunasporangiospora selenospora</name>
    <dbReference type="NCBI Taxonomy" id="979761"/>
    <lineage>
        <taxon>Eukaryota</taxon>
        <taxon>Fungi</taxon>
        <taxon>Fungi incertae sedis</taxon>
        <taxon>Mucoromycota</taxon>
        <taxon>Mortierellomycotina</taxon>
        <taxon>Mortierellomycetes</taxon>
        <taxon>Mortierellales</taxon>
        <taxon>Mortierellaceae</taxon>
        <taxon>Lunasporangiospora</taxon>
    </lineage>
</organism>
<evidence type="ECO:0008006" key="10">
    <source>
        <dbReference type="Google" id="ProtNLM"/>
    </source>
</evidence>
<reference evidence="8" key="1">
    <citation type="journal article" date="2020" name="Fungal Divers.">
        <title>Resolving the Mortierellaceae phylogeny through synthesis of multi-gene phylogenetics and phylogenomics.</title>
        <authorList>
            <person name="Vandepol N."/>
            <person name="Liber J."/>
            <person name="Desiro A."/>
            <person name="Na H."/>
            <person name="Kennedy M."/>
            <person name="Barry K."/>
            <person name="Grigoriev I.V."/>
            <person name="Miller A.N."/>
            <person name="O'Donnell K."/>
            <person name="Stajich J.E."/>
            <person name="Bonito G."/>
        </authorList>
    </citation>
    <scope>NUCLEOTIDE SEQUENCE</scope>
    <source>
        <strain evidence="8">KOD1015</strain>
    </source>
</reference>
<dbReference type="GO" id="GO:0016709">
    <property type="term" value="F:oxidoreductase activity, acting on paired donors, with incorporation or reduction of molecular oxygen, NAD(P)H as one donor, and incorporation of one atom of oxygen"/>
    <property type="evidence" value="ECO:0007669"/>
    <property type="project" value="UniProtKB-ARBA"/>
</dbReference>
<dbReference type="InterPro" id="IPR036188">
    <property type="entry name" value="FAD/NAD-bd_sf"/>
</dbReference>
<name>A0A9P6KGS3_9FUNG</name>